<sequence>MITGAGSAYAACGHSVSSFGMKTIESWGTKDAQVIAAYKFSELRMLDFMPCPQPSQDVNMDPDDTFSQGSGSEDHFPAPYRFPLSSIPPNFRDSFDDATMQTKNEAECLPAVMLWNYVRNSAMPACLRFGQIAIGTVPKFLTPWPDHPELQRSEGARVLEEVQNYGRWDFARSVRGYIDSLPAFHIGVKEASRLRLPSVGFAELDEDDIERFSFIDGTDQLLEVIHQDVLRTVCECIRVIDRMPPDAPLFQQLQFHRATHLCTAHNARWDVLAMCPNLFEAIPVLVIVVPPWEVSGQALKKFTLGRDFPNNILDTLPVNPRDNSDKLWAVLHDVCHEHGKFFIVTNYTHWAFGRLSDDWKVATVSDPVEARTVELEDGGVNTAHDCGANVLESLIYWIQLSRSSAPPVVQSRIM</sequence>
<evidence type="ECO:0000313" key="2">
    <source>
        <dbReference type="Proteomes" id="UP001437256"/>
    </source>
</evidence>
<comment type="caution">
    <text evidence="1">The sequence shown here is derived from an EMBL/GenBank/DDBJ whole genome shotgun (WGS) entry which is preliminary data.</text>
</comment>
<accession>A0ABR2Z8G6</accession>
<evidence type="ECO:0000313" key="1">
    <source>
        <dbReference type="EMBL" id="KAL0057575.1"/>
    </source>
</evidence>
<dbReference type="EMBL" id="JBBXMP010000492">
    <property type="protein sequence ID" value="KAL0057575.1"/>
    <property type="molecule type" value="Genomic_DNA"/>
</dbReference>
<keyword evidence="2" id="KW-1185">Reference proteome</keyword>
<dbReference type="Proteomes" id="UP001437256">
    <property type="component" value="Unassembled WGS sequence"/>
</dbReference>
<protein>
    <submittedName>
        <fullName evidence="1">Uncharacterized protein</fullName>
    </submittedName>
</protein>
<organism evidence="1 2">
    <name type="scientific">Marasmius tenuissimus</name>
    <dbReference type="NCBI Taxonomy" id="585030"/>
    <lineage>
        <taxon>Eukaryota</taxon>
        <taxon>Fungi</taxon>
        <taxon>Dikarya</taxon>
        <taxon>Basidiomycota</taxon>
        <taxon>Agaricomycotina</taxon>
        <taxon>Agaricomycetes</taxon>
        <taxon>Agaricomycetidae</taxon>
        <taxon>Agaricales</taxon>
        <taxon>Marasmiineae</taxon>
        <taxon>Marasmiaceae</taxon>
        <taxon>Marasmius</taxon>
    </lineage>
</organism>
<reference evidence="1 2" key="1">
    <citation type="submission" date="2024-05" db="EMBL/GenBank/DDBJ databases">
        <title>A draft genome resource for the thread blight pathogen Marasmius tenuissimus strain MS-2.</title>
        <authorList>
            <person name="Yulfo-Soto G.E."/>
            <person name="Baruah I.K."/>
            <person name="Amoako-Attah I."/>
            <person name="Bukari Y."/>
            <person name="Meinhardt L.W."/>
            <person name="Bailey B.A."/>
            <person name="Cohen S.P."/>
        </authorList>
    </citation>
    <scope>NUCLEOTIDE SEQUENCE [LARGE SCALE GENOMIC DNA]</scope>
    <source>
        <strain evidence="1 2">MS-2</strain>
    </source>
</reference>
<name>A0ABR2Z8G6_9AGAR</name>
<gene>
    <name evidence="1" type="ORF">AAF712_015784</name>
</gene>
<proteinExistence type="predicted"/>